<keyword evidence="6 10" id="KW-0479">Metal-binding</keyword>
<keyword evidence="9 10" id="KW-0119">Carbohydrate metabolism</keyword>
<dbReference type="Proteomes" id="UP000198994">
    <property type="component" value="Unassembled WGS sequence"/>
</dbReference>
<evidence type="ECO:0000256" key="10">
    <source>
        <dbReference type="HAMAP-Rule" id="MF_00495"/>
    </source>
</evidence>
<proteinExistence type="inferred from homology"/>
<dbReference type="GO" id="GO:0005829">
    <property type="term" value="C:cytosol"/>
    <property type="evidence" value="ECO:0007669"/>
    <property type="project" value="TreeGrafter"/>
</dbReference>
<evidence type="ECO:0000313" key="12">
    <source>
        <dbReference type="Proteomes" id="UP000198994"/>
    </source>
</evidence>
<feature type="binding site" evidence="10">
    <location>
        <position position="174"/>
    </location>
    <ligand>
        <name>Mg(2+)</name>
        <dbReference type="ChEBI" id="CHEBI:18420"/>
    </ligand>
</feature>
<dbReference type="InterPro" id="IPR036412">
    <property type="entry name" value="HAD-like_sf"/>
</dbReference>
<accession>A0A1G7AFH4</accession>
<dbReference type="GO" id="GO:0006281">
    <property type="term" value="P:DNA repair"/>
    <property type="evidence" value="ECO:0007669"/>
    <property type="project" value="TreeGrafter"/>
</dbReference>
<evidence type="ECO:0000256" key="7">
    <source>
        <dbReference type="ARBA" id="ARBA00022801"/>
    </source>
</evidence>
<comment type="pathway">
    <text evidence="3 10">Organic acid metabolism; glycolate biosynthesis; glycolate from 2-phosphoglycolate: step 1/1.</text>
</comment>
<comment type="catalytic activity">
    <reaction evidence="1 10">
        <text>2-phosphoglycolate + H2O = glycolate + phosphate</text>
        <dbReference type="Rhea" id="RHEA:14369"/>
        <dbReference type="ChEBI" id="CHEBI:15377"/>
        <dbReference type="ChEBI" id="CHEBI:29805"/>
        <dbReference type="ChEBI" id="CHEBI:43474"/>
        <dbReference type="ChEBI" id="CHEBI:58033"/>
        <dbReference type="EC" id="3.1.3.18"/>
    </reaction>
</comment>
<dbReference type="UniPathway" id="UPA00865">
    <property type="reaction ID" value="UER00834"/>
</dbReference>
<dbReference type="InterPro" id="IPR023214">
    <property type="entry name" value="HAD_sf"/>
</dbReference>
<dbReference type="SFLD" id="SFLDG01129">
    <property type="entry name" value="C1.5:_HAD__Beta-PGM__Phosphata"/>
    <property type="match status" value="1"/>
</dbReference>
<dbReference type="AlphaFoldDB" id="A0A1G7AFH4"/>
<dbReference type="SFLD" id="SFLDS00003">
    <property type="entry name" value="Haloacid_Dehalogenase"/>
    <property type="match status" value="1"/>
</dbReference>
<name>A0A1G7AFH4_9RHOB</name>
<dbReference type="Pfam" id="PF13419">
    <property type="entry name" value="HAD_2"/>
    <property type="match status" value="1"/>
</dbReference>
<dbReference type="NCBIfam" id="TIGR01549">
    <property type="entry name" value="HAD-SF-IA-v1"/>
    <property type="match status" value="1"/>
</dbReference>
<dbReference type="InterPro" id="IPR023198">
    <property type="entry name" value="PGP-like_dom2"/>
</dbReference>
<dbReference type="InterPro" id="IPR041492">
    <property type="entry name" value="HAD_2"/>
</dbReference>
<dbReference type="RefSeq" id="WP_089954076.1">
    <property type="nucleotide sequence ID" value="NZ_FNAV01000001.1"/>
</dbReference>
<evidence type="ECO:0000256" key="5">
    <source>
        <dbReference type="ARBA" id="ARBA00013078"/>
    </source>
</evidence>
<keyword evidence="12" id="KW-1185">Reference proteome</keyword>
<evidence type="ECO:0000256" key="2">
    <source>
        <dbReference type="ARBA" id="ARBA00001946"/>
    </source>
</evidence>
<dbReference type="GO" id="GO:0046295">
    <property type="term" value="P:glycolate biosynthetic process"/>
    <property type="evidence" value="ECO:0007669"/>
    <property type="project" value="UniProtKB-UniRule"/>
</dbReference>
<sequence length="229" mass="24683">MTAPMAADPKAVVFDLDGTLIDSAPDLHLAANLVLRDEGLPEISFEQARSFIGKGAGVLISRVMEAVGLGDDPEEHARLLAKFMTHYEGEPANTLVYPGVVDALARLETMGCAMGLCTNKPGAPTRIALEHFGLDRFFAATATADTLPQRKPDPAPLHHVVRALGAGSALYVGDSEVDAETAQRAGLPFALYTGGYRKTPLAELYHSYTFDHWDELPEIVSRHFARVEA</sequence>
<dbReference type="PANTHER" id="PTHR43434:SF1">
    <property type="entry name" value="PHOSPHOGLYCOLATE PHOSPHATASE"/>
    <property type="match status" value="1"/>
</dbReference>
<dbReference type="NCBIfam" id="TIGR01449">
    <property type="entry name" value="PGP_bact"/>
    <property type="match status" value="1"/>
</dbReference>
<evidence type="ECO:0000256" key="1">
    <source>
        <dbReference type="ARBA" id="ARBA00000830"/>
    </source>
</evidence>
<dbReference type="GO" id="GO:0046872">
    <property type="term" value="F:metal ion binding"/>
    <property type="evidence" value="ECO:0007669"/>
    <property type="project" value="UniProtKB-KW"/>
</dbReference>
<dbReference type="STRING" id="282683.SAMN04488105_10170"/>
<evidence type="ECO:0000256" key="8">
    <source>
        <dbReference type="ARBA" id="ARBA00022842"/>
    </source>
</evidence>
<dbReference type="InterPro" id="IPR050155">
    <property type="entry name" value="HAD-like_hydrolase_sf"/>
</dbReference>
<feature type="binding site" evidence="10">
    <location>
        <position position="17"/>
    </location>
    <ligand>
        <name>Mg(2+)</name>
        <dbReference type="ChEBI" id="CHEBI:18420"/>
    </ligand>
</feature>
<evidence type="ECO:0000256" key="3">
    <source>
        <dbReference type="ARBA" id="ARBA00004818"/>
    </source>
</evidence>
<dbReference type="SUPFAM" id="SSF56784">
    <property type="entry name" value="HAD-like"/>
    <property type="match status" value="1"/>
</dbReference>
<comment type="similarity">
    <text evidence="4 10">Belongs to the HAD-like hydrolase superfamily. CbbY/CbbZ/Gph/YieH family.</text>
</comment>
<feature type="active site" description="Nucleophile" evidence="10">
    <location>
        <position position="15"/>
    </location>
</feature>
<dbReference type="InterPro" id="IPR006439">
    <property type="entry name" value="HAD-SF_hydro_IA"/>
</dbReference>
<evidence type="ECO:0000256" key="4">
    <source>
        <dbReference type="ARBA" id="ARBA00006171"/>
    </source>
</evidence>
<dbReference type="GO" id="GO:0008967">
    <property type="term" value="F:phosphoglycolate phosphatase activity"/>
    <property type="evidence" value="ECO:0007669"/>
    <property type="project" value="UniProtKB-UniRule"/>
</dbReference>
<dbReference type="HAMAP" id="MF_00495">
    <property type="entry name" value="GPH_hydrolase_bact"/>
    <property type="match status" value="1"/>
</dbReference>
<evidence type="ECO:0000313" key="11">
    <source>
        <dbReference type="EMBL" id="SDE12626.1"/>
    </source>
</evidence>
<dbReference type="InterPro" id="IPR037512">
    <property type="entry name" value="PGPase_prok"/>
</dbReference>
<evidence type="ECO:0000256" key="6">
    <source>
        <dbReference type="ARBA" id="ARBA00022723"/>
    </source>
</evidence>
<dbReference type="Gene3D" id="1.10.150.240">
    <property type="entry name" value="Putative phosphatase, domain 2"/>
    <property type="match status" value="1"/>
</dbReference>
<organism evidence="11 12">
    <name type="scientific">Salipiger thiooxidans</name>
    <dbReference type="NCBI Taxonomy" id="282683"/>
    <lineage>
        <taxon>Bacteria</taxon>
        <taxon>Pseudomonadati</taxon>
        <taxon>Pseudomonadota</taxon>
        <taxon>Alphaproteobacteria</taxon>
        <taxon>Rhodobacterales</taxon>
        <taxon>Roseobacteraceae</taxon>
        <taxon>Salipiger</taxon>
    </lineage>
</organism>
<dbReference type="SFLD" id="SFLDG01135">
    <property type="entry name" value="C1.5.6:_HAD__Beta-PGM__Phospha"/>
    <property type="match status" value="1"/>
</dbReference>
<dbReference type="EC" id="3.1.3.18" evidence="5 10"/>
<reference evidence="12" key="1">
    <citation type="submission" date="2016-10" db="EMBL/GenBank/DDBJ databases">
        <authorList>
            <person name="Varghese N."/>
            <person name="Submissions S."/>
        </authorList>
    </citation>
    <scope>NUCLEOTIDE SEQUENCE [LARGE SCALE GENOMIC DNA]</scope>
    <source>
        <strain evidence="12">DSM 10146</strain>
    </source>
</reference>
<keyword evidence="7 10" id="KW-0378">Hydrolase</keyword>
<evidence type="ECO:0000256" key="9">
    <source>
        <dbReference type="ARBA" id="ARBA00023277"/>
    </source>
</evidence>
<feature type="binding site" evidence="10">
    <location>
        <position position="15"/>
    </location>
    <ligand>
        <name>Mg(2+)</name>
        <dbReference type="ChEBI" id="CHEBI:18420"/>
    </ligand>
</feature>
<dbReference type="Gene3D" id="3.40.50.1000">
    <property type="entry name" value="HAD superfamily/HAD-like"/>
    <property type="match status" value="1"/>
</dbReference>
<dbReference type="OrthoDB" id="9793014at2"/>
<dbReference type="GO" id="GO:0005975">
    <property type="term" value="P:carbohydrate metabolic process"/>
    <property type="evidence" value="ECO:0007669"/>
    <property type="project" value="InterPro"/>
</dbReference>
<keyword evidence="8 10" id="KW-0460">Magnesium</keyword>
<comment type="function">
    <text evidence="10">Specifically catalyzes the dephosphorylation of 2-phosphoglycolate. Is involved in the dissimilation of the intracellular 2-phosphoglycolate formed during the DNA repair of 3'-phosphoglycolate ends, a major class of DNA lesions induced by oxidative stress.</text>
</comment>
<gene>
    <name evidence="11" type="ORF">SAMN04488105_10170</name>
</gene>
<protein>
    <recommendedName>
        <fullName evidence="5 10">Phosphoglycolate phosphatase</fullName>
        <shortName evidence="10">PGP</shortName>
        <shortName evidence="10">PGPase</shortName>
        <ecNumber evidence="5 10">3.1.3.18</ecNumber>
    </recommendedName>
</protein>
<dbReference type="EMBL" id="FNAV01000001">
    <property type="protein sequence ID" value="SDE12626.1"/>
    <property type="molecule type" value="Genomic_DNA"/>
</dbReference>
<dbReference type="PANTHER" id="PTHR43434">
    <property type="entry name" value="PHOSPHOGLYCOLATE PHOSPHATASE"/>
    <property type="match status" value="1"/>
</dbReference>
<comment type="cofactor">
    <cofactor evidence="2 10">
        <name>Mg(2+)</name>
        <dbReference type="ChEBI" id="CHEBI:18420"/>
    </cofactor>
</comment>